<protein>
    <recommendedName>
        <fullName evidence="6">TVP38/TMEM64 family membrane protein</fullName>
    </recommendedName>
</protein>
<dbReference type="PANTHER" id="PTHR12677">
    <property type="entry name" value="GOLGI APPARATUS MEMBRANE PROTEIN TVP38-RELATED"/>
    <property type="match status" value="1"/>
</dbReference>
<dbReference type="Pfam" id="PF09335">
    <property type="entry name" value="VTT_dom"/>
    <property type="match status" value="1"/>
</dbReference>
<dbReference type="OrthoDB" id="9779114at2"/>
<evidence type="ECO:0000256" key="6">
    <source>
        <dbReference type="RuleBase" id="RU366058"/>
    </source>
</evidence>
<evidence type="ECO:0000313" key="8">
    <source>
        <dbReference type="EMBL" id="SOB57147.1"/>
    </source>
</evidence>
<comment type="similarity">
    <text evidence="6">Belongs to the TVP38/TMEM64 family.</text>
</comment>
<sequence>MQSSTKRLLVLCVIGALIASYFVFDLGHFFSLEYFKESKERFIELYNQHTFTFIAVYFCIYVAVTALALPAATIISLAGGAMFGLVTGVIVVSFASSIGAAVAFVISRYVLRDWVQDRFGDKLAKVNEGIEKEGAFYLFTLRLIPIFPFFVINTVIALTPMRLRTFYWVSQLGMFPATVVYINAGKELGQLESLSGLLSPSLILSFAVIGVFPLVMKKLLSLYKSKRRADGKV</sequence>
<keyword evidence="3 6" id="KW-0812">Transmembrane</keyword>
<feature type="transmembrane region" description="Helical" evidence="6">
    <location>
        <begin position="196"/>
        <end position="216"/>
    </location>
</feature>
<keyword evidence="9" id="KW-1185">Reference proteome</keyword>
<dbReference type="InterPro" id="IPR015414">
    <property type="entry name" value="TMEM64"/>
</dbReference>
<feature type="transmembrane region" description="Helical" evidence="6">
    <location>
        <begin position="165"/>
        <end position="184"/>
    </location>
</feature>
<evidence type="ECO:0000256" key="3">
    <source>
        <dbReference type="ARBA" id="ARBA00022692"/>
    </source>
</evidence>
<feature type="transmembrane region" description="Helical" evidence="6">
    <location>
        <begin position="81"/>
        <end position="106"/>
    </location>
</feature>
<proteinExistence type="inferred from homology"/>
<keyword evidence="5 6" id="KW-0472">Membrane</keyword>
<dbReference type="Proteomes" id="UP000219215">
    <property type="component" value="Chromosome DPRO"/>
</dbReference>
<dbReference type="AlphaFoldDB" id="A0A2C8F4Y5"/>
<feature type="transmembrane region" description="Helical" evidence="6">
    <location>
        <begin position="50"/>
        <end position="69"/>
    </location>
</feature>
<dbReference type="EMBL" id="LT907975">
    <property type="protein sequence ID" value="SOB57147.1"/>
    <property type="molecule type" value="Genomic_DNA"/>
</dbReference>
<evidence type="ECO:0000256" key="1">
    <source>
        <dbReference type="ARBA" id="ARBA00004651"/>
    </source>
</evidence>
<dbReference type="PANTHER" id="PTHR12677:SF59">
    <property type="entry name" value="GOLGI APPARATUS MEMBRANE PROTEIN TVP38-RELATED"/>
    <property type="match status" value="1"/>
</dbReference>
<feature type="domain" description="VTT" evidence="7">
    <location>
        <begin position="72"/>
        <end position="186"/>
    </location>
</feature>
<feature type="transmembrane region" description="Helical" evidence="6">
    <location>
        <begin position="7"/>
        <end position="30"/>
    </location>
</feature>
<comment type="subcellular location">
    <subcellularLocation>
        <location evidence="1 6">Cell membrane</location>
        <topology evidence="1 6">Multi-pass membrane protein</topology>
    </subcellularLocation>
</comment>
<dbReference type="GO" id="GO:0005886">
    <property type="term" value="C:plasma membrane"/>
    <property type="evidence" value="ECO:0007669"/>
    <property type="project" value="UniProtKB-SubCell"/>
</dbReference>
<name>A0A2C8F4Y5_9BACT</name>
<gene>
    <name evidence="8" type="ORF">DPRO_0268</name>
</gene>
<reference evidence="9" key="1">
    <citation type="submission" date="2017-09" db="EMBL/GenBank/DDBJ databases">
        <authorList>
            <person name="Regsiter A."/>
            <person name="William W."/>
        </authorList>
    </citation>
    <scope>NUCLEOTIDE SEQUENCE [LARGE SCALE GENOMIC DNA]</scope>
    <source>
        <strain evidence="9">500-1</strain>
    </source>
</reference>
<keyword evidence="2 6" id="KW-1003">Cell membrane</keyword>
<feature type="transmembrane region" description="Helical" evidence="6">
    <location>
        <begin position="135"/>
        <end position="158"/>
    </location>
</feature>
<dbReference type="InterPro" id="IPR032816">
    <property type="entry name" value="VTT_dom"/>
</dbReference>
<evidence type="ECO:0000259" key="7">
    <source>
        <dbReference type="Pfam" id="PF09335"/>
    </source>
</evidence>
<evidence type="ECO:0000256" key="2">
    <source>
        <dbReference type="ARBA" id="ARBA00022475"/>
    </source>
</evidence>
<dbReference type="KEGG" id="pprf:DPRO_0268"/>
<evidence type="ECO:0000256" key="4">
    <source>
        <dbReference type="ARBA" id="ARBA00022989"/>
    </source>
</evidence>
<evidence type="ECO:0000313" key="9">
    <source>
        <dbReference type="Proteomes" id="UP000219215"/>
    </source>
</evidence>
<accession>A0A2C8F4Y5</accession>
<dbReference type="RefSeq" id="WP_097013618.1">
    <property type="nucleotide sequence ID" value="NZ_LT907975.1"/>
</dbReference>
<keyword evidence="4 6" id="KW-1133">Transmembrane helix</keyword>
<organism evidence="8 9">
    <name type="scientific">Pseudodesulfovibrio profundus</name>
    <dbReference type="NCBI Taxonomy" id="57320"/>
    <lineage>
        <taxon>Bacteria</taxon>
        <taxon>Pseudomonadati</taxon>
        <taxon>Thermodesulfobacteriota</taxon>
        <taxon>Desulfovibrionia</taxon>
        <taxon>Desulfovibrionales</taxon>
        <taxon>Desulfovibrionaceae</taxon>
    </lineage>
</organism>
<evidence type="ECO:0000256" key="5">
    <source>
        <dbReference type="ARBA" id="ARBA00023136"/>
    </source>
</evidence>